<evidence type="ECO:0000256" key="6">
    <source>
        <dbReference type="ARBA" id="ARBA00023136"/>
    </source>
</evidence>
<feature type="binding site" evidence="8">
    <location>
        <position position="173"/>
    </location>
    <ligand>
        <name>Zn(2+)</name>
        <dbReference type="ChEBI" id="CHEBI:29105"/>
    </ligand>
</feature>
<keyword evidence="1 8" id="KW-0831">Ubiquinone biosynthesis</keyword>
<gene>
    <name evidence="9" type="ORF">GWI33_016429</name>
</gene>
<dbReference type="PANTHER" id="PTHR12922">
    <property type="entry name" value="UBIQUINONE BIOSYNTHESIS PROTEIN"/>
    <property type="match status" value="1"/>
</dbReference>
<dbReference type="GO" id="GO:0120539">
    <property type="term" value="F:4-hydroxy-3-methoxy-5-polyprenylbenzoate decarboxylase activity"/>
    <property type="evidence" value="ECO:0007669"/>
    <property type="project" value="UniProtKB-EC"/>
</dbReference>
<evidence type="ECO:0000256" key="7">
    <source>
        <dbReference type="ARBA" id="ARBA00023239"/>
    </source>
</evidence>
<dbReference type="Pfam" id="PF05019">
    <property type="entry name" value="Coq4"/>
    <property type="match status" value="1"/>
</dbReference>
<feature type="binding site" evidence="8">
    <location>
        <position position="158"/>
    </location>
    <ligand>
        <name>Zn(2+)</name>
        <dbReference type="ChEBI" id="CHEBI:29105"/>
    </ligand>
</feature>
<evidence type="ECO:0000313" key="10">
    <source>
        <dbReference type="Proteomes" id="UP000625711"/>
    </source>
</evidence>
<organism evidence="9 10">
    <name type="scientific">Rhynchophorus ferrugineus</name>
    <name type="common">Red palm weevil</name>
    <name type="synonym">Curculio ferrugineus</name>
    <dbReference type="NCBI Taxonomy" id="354439"/>
    <lineage>
        <taxon>Eukaryota</taxon>
        <taxon>Metazoa</taxon>
        <taxon>Ecdysozoa</taxon>
        <taxon>Arthropoda</taxon>
        <taxon>Hexapoda</taxon>
        <taxon>Insecta</taxon>
        <taxon>Pterygota</taxon>
        <taxon>Neoptera</taxon>
        <taxon>Endopterygota</taxon>
        <taxon>Coleoptera</taxon>
        <taxon>Polyphaga</taxon>
        <taxon>Cucujiformia</taxon>
        <taxon>Curculionidae</taxon>
        <taxon>Dryophthorinae</taxon>
        <taxon>Rhynchophorus</taxon>
    </lineage>
</organism>
<dbReference type="InterPro" id="IPR007715">
    <property type="entry name" value="Coq4"/>
</dbReference>
<evidence type="ECO:0000256" key="3">
    <source>
        <dbReference type="ARBA" id="ARBA00022792"/>
    </source>
</evidence>
<keyword evidence="5 8" id="KW-0496">Mitochondrion</keyword>
<comment type="pathway">
    <text evidence="8">Cofactor biosynthesis; ubiquinone biosynthesis.</text>
</comment>
<dbReference type="EMBL" id="JAACXV010014075">
    <property type="protein sequence ID" value="KAF7270633.1"/>
    <property type="molecule type" value="Genomic_DNA"/>
</dbReference>
<comment type="catalytic activity">
    <reaction evidence="8">
        <text>a 4-hydroxy-3-methoxy-5-(all-trans-polyprenyl)benzoate + H(+) = a 2-methoxy-6-(all-trans-polyprenyl)phenol + CO2</text>
        <dbReference type="Rhea" id="RHEA:81179"/>
        <dbReference type="Rhea" id="RHEA-COMP:9551"/>
        <dbReference type="Rhea" id="RHEA-COMP:10931"/>
        <dbReference type="ChEBI" id="CHEBI:15378"/>
        <dbReference type="ChEBI" id="CHEBI:16526"/>
        <dbReference type="ChEBI" id="CHEBI:62731"/>
        <dbReference type="ChEBI" id="CHEBI:84443"/>
        <dbReference type="EC" id="4.1.1.130"/>
    </reaction>
</comment>
<evidence type="ECO:0000256" key="2">
    <source>
        <dbReference type="ARBA" id="ARBA00022723"/>
    </source>
</evidence>
<comment type="cofactor">
    <cofactor evidence="8">
        <name>Zn(2+)</name>
        <dbReference type="ChEBI" id="CHEBI:29105"/>
    </cofactor>
</comment>
<dbReference type="OrthoDB" id="4249at2759"/>
<keyword evidence="3 8" id="KW-0999">Mitochondrion inner membrane</keyword>
<evidence type="ECO:0000256" key="1">
    <source>
        <dbReference type="ARBA" id="ARBA00022688"/>
    </source>
</evidence>
<comment type="subcellular location">
    <subcellularLocation>
        <location evidence="8">Mitochondrion inner membrane</location>
        <topology evidence="8">Peripheral membrane protein</topology>
        <orientation evidence="8">Matrix side</orientation>
    </subcellularLocation>
</comment>
<dbReference type="GO" id="GO:0008270">
    <property type="term" value="F:zinc ion binding"/>
    <property type="evidence" value="ECO:0007669"/>
    <property type="project" value="UniProtKB-UniRule"/>
</dbReference>
<dbReference type="GO" id="GO:0031314">
    <property type="term" value="C:extrinsic component of mitochondrial inner membrane"/>
    <property type="evidence" value="ECO:0007669"/>
    <property type="project" value="UniProtKB-UniRule"/>
</dbReference>
<dbReference type="InterPro" id="IPR027540">
    <property type="entry name" value="Coq4_euk"/>
</dbReference>
<dbReference type="PANTHER" id="PTHR12922:SF7">
    <property type="entry name" value="UBIQUINONE BIOSYNTHESIS PROTEIN COQ4 HOMOLOG, MITOCHONDRIAL"/>
    <property type="match status" value="1"/>
</dbReference>
<keyword evidence="2 8" id="KW-0479">Metal-binding</keyword>
<dbReference type="EC" id="4.1.1.130" evidence="8"/>
<comment type="similarity">
    <text evidence="8">Belongs to the COQ4 family.</text>
</comment>
<dbReference type="HAMAP" id="MF_03111">
    <property type="entry name" value="Coq4"/>
    <property type="match status" value="1"/>
</dbReference>
<comment type="subunit">
    <text evidence="8">Component of a multi-subunit COQ enzyme complex.</text>
</comment>
<keyword evidence="4 8" id="KW-0862">Zinc</keyword>
<name>A0A834I0W4_RHYFE</name>
<dbReference type="AlphaFoldDB" id="A0A834I0W4"/>
<sequence length="260" mass="30216">MSLQRHVSSTRLVPKLFRRYSNVADGFEADFCKTHCPTNAFQKSLLMVGSAAISLFNPFRADMIACLGETTGDQALKYMKSCMEQSGEGSQILREQPRINTRTVHLEHLKHLPEDTLGYMYYRFLEKNQVTPDSRDAVQFVDDMELAYVIQRYREAHDLIHTVLQMPTNMLGEVTVKWVEAIQFKLPMCIGGAIFGPLRLKTKHRQLYLNHHLPWAVKTGLEAKFLLNIYFEKRWEQKVDDFYKEINITPLKLKQQTKSL</sequence>
<dbReference type="UniPathway" id="UPA00232"/>
<evidence type="ECO:0000256" key="4">
    <source>
        <dbReference type="ARBA" id="ARBA00022833"/>
    </source>
</evidence>
<feature type="binding site" evidence="8">
    <location>
        <position position="161"/>
    </location>
    <ligand>
        <name>Zn(2+)</name>
        <dbReference type="ChEBI" id="CHEBI:29105"/>
    </ligand>
</feature>
<feature type="binding site" evidence="8">
    <location>
        <position position="157"/>
    </location>
    <ligand>
        <name>Zn(2+)</name>
        <dbReference type="ChEBI" id="CHEBI:29105"/>
    </ligand>
</feature>
<keyword evidence="6 8" id="KW-0472">Membrane</keyword>
<proteinExistence type="inferred from homology"/>
<comment type="caution">
    <text evidence="9">The sequence shown here is derived from an EMBL/GenBank/DDBJ whole genome shotgun (WGS) entry which is preliminary data.</text>
</comment>
<protein>
    <recommendedName>
        <fullName evidence="8">Ubiquinone biosynthesis protein COQ4 homolog, mitochondrial</fullName>
    </recommendedName>
    <alternativeName>
        <fullName evidence="8">4-hydroxy-3-methoxy-5-polyprenylbenzoate decarboxylase</fullName>
        <ecNumber evidence="8">4.1.1.130</ecNumber>
    </alternativeName>
    <alternativeName>
        <fullName evidence="8">Coenzyme Q biosynthesis protein 4 homolog</fullName>
    </alternativeName>
</protein>
<keyword evidence="7 8" id="KW-0456">Lyase</keyword>
<comment type="function">
    <text evidence="8">Lyase that catalyzes the C1-decarboxylation of 4-hydroxy-3-methoxy-5-(all-trans-polyprenyl)benzoic acid into 2-methoxy-6-(all-trans-polyprenyl)phenol during ubiquinone biosynthesis.</text>
</comment>
<keyword evidence="10" id="KW-1185">Reference proteome</keyword>
<evidence type="ECO:0000313" key="9">
    <source>
        <dbReference type="EMBL" id="KAF7270633.1"/>
    </source>
</evidence>
<accession>A0A834I0W4</accession>
<evidence type="ECO:0000256" key="8">
    <source>
        <dbReference type="HAMAP-Rule" id="MF_03111"/>
    </source>
</evidence>
<dbReference type="Proteomes" id="UP000625711">
    <property type="component" value="Unassembled WGS sequence"/>
</dbReference>
<evidence type="ECO:0000256" key="5">
    <source>
        <dbReference type="ARBA" id="ARBA00023128"/>
    </source>
</evidence>
<reference evidence="9" key="1">
    <citation type="submission" date="2020-08" db="EMBL/GenBank/DDBJ databases">
        <title>Genome sequencing and assembly of the red palm weevil Rhynchophorus ferrugineus.</title>
        <authorList>
            <person name="Dias G.B."/>
            <person name="Bergman C.M."/>
            <person name="Manee M."/>
        </authorList>
    </citation>
    <scope>NUCLEOTIDE SEQUENCE</scope>
    <source>
        <strain evidence="9">AA-2017</strain>
        <tissue evidence="9">Whole larva</tissue>
    </source>
</reference>